<keyword evidence="2 7" id="KW-0813">Transport</keyword>
<dbReference type="Gene3D" id="1.10.3720.10">
    <property type="entry name" value="MetI-like"/>
    <property type="match status" value="1"/>
</dbReference>
<protein>
    <submittedName>
        <fullName evidence="9">ABC transporter permease</fullName>
    </submittedName>
</protein>
<accession>A0ABW2G337</accession>
<evidence type="ECO:0000256" key="1">
    <source>
        <dbReference type="ARBA" id="ARBA00004651"/>
    </source>
</evidence>
<feature type="transmembrane region" description="Helical" evidence="7">
    <location>
        <begin position="104"/>
        <end position="130"/>
    </location>
</feature>
<evidence type="ECO:0000256" key="5">
    <source>
        <dbReference type="ARBA" id="ARBA00022989"/>
    </source>
</evidence>
<dbReference type="CDD" id="cd06261">
    <property type="entry name" value="TM_PBP2"/>
    <property type="match status" value="1"/>
</dbReference>
<dbReference type="EMBL" id="JBHTAJ010000059">
    <property type="protein sequence ID" value="MFC7183082.1"/>
    <property type="molecule type" value="Genomic_DNA"/>
</dbReference>
<dbReference type="InterPro" id="IPR050366">
    <property type="entry name" value="BP-dependent_transpt_permease"/>
</dbReference>
<feature type="transmembrane region" description="Helical" evidence="7">
    <location>
        <begin position="176"/>
        <end position="195"/>
    </location>
</feature>
<keyword evidence="10" id="KW-1185">Reference proteome</keyword>
<dbReference type="Pfam" id="PF00528">
    <property type="entry name" value="BPD_transp_1"/>
    <property type="match status" value="1"/>
</dbReference>
<comment type="caution">
    <text evidence="9">The sequence shown here is derived from an EMBL/GenBank/DDBJ whole genome shotgun (WGS) entry which is preliminary data.</text>
</comment>
<proteinExistence type="inferred from homology"/>
<feature type="domain" description="ABC transmembrane type-1" evidence="8">
    <location>
        <begin position="100"/>
        <end position="302"/>
    </location>
</feature>
<feature type="transmembrane region" description="Helical" evidence="7">
    <location>
        <begin position="21"/>
        <end position="47"/>
    </location>
</feature>
<dbReference type="Proteomes" id="UP001596435">
    <property type="component" value="Unassembled WGS sequence"/>
</dbReference>
<dbReference type="RefSeq" id="WP_380232192.1">
    <property type="nucleotide sequence ID" value="NZ_JBHSVH010000002.1"/>
</dbReference>
<comment type="similarity">
    <text evidence="7">Belongs to the binding-protein-dependent transport system permease family.</text>
</comment>
<dbReference type="PANTHER" id="PTHR43386">
    <property type="entry name" value="OLIGOPEPTIDE TRANSPORT SYSTEM PERMEASE PROTEIN APPC"/>
    <property type="match status" value="1"/>
</dbReference>
<evidence type="ECO:0000256" key="6">
    <source>
        <dbReference type="ARBA" id="ARBA00023136"/>
    </source>
</evidence>
<evidence type="ECO:0000313" key="10">
    <source>
        <dbReference type="Proteomes" id="UP001596435"/>
    </source>
</evidence>
<gene>
    <name evidence="9" type="ORF">ACFQMG_26380</name>
</gene>
<evidence type="ECO:0000256" key="7">
    <source>
        <dbReference type="RuleBase" id="RU363032"/>
    </source>
</evidence>
<evidence type="ECO:0000256" key="2">
    <source>
        <dbReference type="ARBA" id="ARBA00022448"/>
    </source>
</evidence>
<sequence length="315" mass="34113">MGTAQLRTPGRLAWGRLLADRTGIICGFVVFLYFLIGIGAPVVSALYGHDAYTMYGQEQPGLLNEFGYPVKANGGIDGHFWLGLEPEFGRDVLMQLLFGIRTSLLIAASVVAVVTVVGTIAGVAAGYFGGKTDFVISRVIDVALAFPATLFFLSFTPLILSLFVADDENASTGLRVMALIVALSLFSWTKTARLLRGQVLSLREREFVKAAKVAGCSPWRVMTKELLPNLWTPILVTVTLEVPMMVTTEAALSYLGVGIVEPTPDWGRMIKNGAAHYLNDITYMAIPGLAMLVFVVAFNLFGDSLRDALDPRSAR</sequence>
<evidence type="ECO:0000259" key="8">
    <source>
        <dbReference type="PROSITE" id="PS50928"/>
    </source>
</evidence>
<dbReference type="PROSITE" id="PS50928">
    <property type="entry name" value="ABC_TM1"/>
    <property type="match status" value="1"/>
</dbReference>
<feature type="transmembrane region" description="Helical" evidence="7">
    <location>
        <begin position="142"/>
        <end position="164"/>
    </location>
</feature>
<evidence type="ECO:0000256" key="4">
    <source>
        <dbReference type="ARBA" id="ARBA00022692"/>
    </source>
</evidence>
<keyword evidence="6 7" id="KW-0472">Membrane</keyword>
<keyword evidence="4 7" id="KW-0812">Transmembrane</keyword>
<name>A0ABW2G337_9ACTN</name>
<evidence type="ECO:0000313" key="9">
    <source>
        <dbReference type="EMBL" id="MFC7183082.1"/>
    </source>
</evidence>
<organism evidence="9 10">
    <name type="scientific">Kitasatospora paranensis</name>
    <dbReference type="NCBI Taxonomy" id="258053"/>
    <lineage>
        <taxon>Bacteria</taxon>
        <taxon>Bacillati</taxon>
        <taxon>Actinomycetota</taxon>
        <taxon>Actinomycetes</taxon>
        <taxon>Kitasatosporales</taxon>
        <taxon>Streptomycetaceae</taxon>
        <taxon>Kitasatospora</taxon>
    </lineage>
</organism>
<evidence type="ECO:0000256" key="3">
    <source>
        <dbReference type="ARBA" id="ARBA00022475"/>
    </source>
</evidence>
<dbReference type="PANTHER" id="PTHR43386:SF1">
    <property type="entry name" value="D,D-DIPEPTIDE TRANSPORT SYSTEM PERMEASE PROTEIN DDPC-RELATED"/>
    <property type="match status" value="1"/>
</dbReference>
<dbReference type="SUPFAM" id="SSF161098">
    <property type="entry name" value="MetI-like"/>
    <property type="match status" value="1"/>
</dbReference>
<reference evidence="10" key="1">
    <citation type="journal article" date="2019" name="Int. J. Syst. Evol. Microbiol.">
        <title>The Global Catalogue of Microorganisms (GCM) 10K type strain sequencing project: providing services to taxonomists for standard genome sequencing and annotation.</title>
        <authorList>
            <consortium name="The Broad Institute Genomics Platform"/>
            <consortium name="The Broad Institute Genome Sequencing Center for Infectious Disease"/>
            <person name="Wu L."/>
            <person name="Ma J."/>
        </authorList>
    </citation>
    <scope>NUCLEOTIDE SEQUENCE [LARGE SCALE GENOMIC DNA]</scope>
    <source>
        <strain evidence="10">CGMCC 1.12859</strain>
    </source>
</reference>
<dbReference type="InterPro" id="IPR035906">
    <property type="entry name" value="MetI-like_sf"/>
</dbReference>
<comment type="subcellular location">
    <subcellularLocation>
        <location evidence="1 7">Cell membrane</location>
        <topology evidence="1 7">Multi-pass membrane protein</topology>
    </subcellularLocation>
</comment>
<feature type="transmembrane region" description="Helical" evidence="7">
    <location>
        <begin position="281"/>
        <end position="301"/>
    </location>
</feature>
<dbReference type="InterPro" id="IPR000515">
    <property type="entry name" value="MetI-like"/>
</dbReference>
<keyword evidence="3" id="KW-1003">Cell membrane</keyword>
<keyword evidence="5 7" id="KW-1133">Transmembrane helix</keyword>